<reference evidence="1 2" key="1">
    <citation type="submission" date="2023-07" db="EMBL/GenBank/DDBJ databases">
        <title>Comparative genomics of wheat-associated soil bacteria to identify genetic determinants of phenazine resistance.</title>
        <authorList>
            <person name="Mouncey N."/>
        </authorList>
    </citation>
    <scope>NUCLEOTIDE SEQUENCE [LARGE SCALE GENOMIC DNA]</scope>
    <source>
        <strain evidence="1 2">W4I19-2</strain>
    </source>
</reference>
<evidence type="ECO:0000313" key="1">
    <source>
        <dbReference type="EMBL" id="MDQ0685628.1"/>
    </source>
</evidence>
<dbReference type="EMBL" id="JAUSYA010000001">
    <property type="protein sequence ID" value="MDQ0685628.1"/>
    <property type="molecule type" value="Genomic_DNA"/>
</dbReference>
<gene>
    <name evidence="1" type="ORF">QFZ56_004591</name>
</gene>
<sequence length="51" mass="5616">MASASVRRVEPGECCHFISMYSRACWYQLTSLRCRNSESGTPVDSSNGSPT</sequence>
<keyword evidence="2" id="KW-1185">Reference proteome</keyword>
<evidence type="ECO:0000313" key="2">
    <source>
        <dbReference type="Proteomes" id="UP001243364"/>
    </source>
</evidence>
<name>A0ABU0Q4N5_STRAH</name>
<dbReference type="Proteomes" id="UP001243364">
    <property type="component" value="Unassembled WGS sequence"/>
</dbReference>
<protein>
    <submittedName>
        <fullName evidence="1">Uncharacterized protein</fullName>
    </submittedName>
</protein>
<organism evidence="1 2">
    <name type="scientific">Streptomyces achromogenes</name>
    <dbReference type="NCBI Taxonomy" id="67255"/>
    <lineage>
        <taxon>Bacteria</taxon>
        <taxon>Bacillati</taxon>
        <taxon>Actinomycetota</taxon>
        <taxon>Actinomycetes</taxon>
        <taxon>Kitasatosporales</taxon>
        <taxon>Streptomycetaceae</taxon>
        <taxon>Streptomyces</taxon>
    </lineage>
</organism>
<accession>A0ABU0Q4N5</accession>
<comment type="caution">
    <text evidence="1">The sequence shown here is derived from an EMBL/GenBank/DDBJ whole genome shotgun (WGS) entry which is preliminary data.</text>
</comment>
<proteinExistence type="predicted"/>